<dbReference type="Pfam" id="PF25601">
    <property type="entry name" value="AAA_lid_14"/>
    <property type="match status" value="1"/>
</dbReference>
<dbReference type="PANTHER" id="PTHR32071">
    <property type="entry name" value="TRANSCRIPTIONAL REGULATORY PROTEIN"/>
    <property type="match status" value="1"/>
</dbReference>
<dbReference type="SUPFAM" id="SSF52540">
    <property type="entry name" value="P-loop containing nucleoside triphosphate hydrolases"/>
    <property type="match status" value="1"/>
</dbReference>
<evidence type="ECO:0000313" key="4">
    <source>
        <dbReference type="EMBL" id="MEM0514261.1"/>
    </source>
</evidence>
<dbReference type="Pfam" id="PF00158">
    <property type="entry name" value="Sigma54_activat"/>
    <property type="match status" value="1"/>
</dbReference>
<sequence>MNLGLNGINGNGLNTLLTWLGNKDLENMETEQSAAIVALAIKSPKPFDKIVILSNHQEAKWDRYERFLSKRLATIGRPHENISINKVSIMSPIDYPSIAKVTKHWVDRLSEEASTLSINLTSGTPAMASLSVLIGKAKTNVSFVQTSPSNELLEVDIPLDFANEYRYSASREIASNAASKPKSEKAFSDINANSMPMKLTVDKAKKIAASEVPALILGETGTGKELMANAIHKGSLRADKPLRVVNCGALAENLVDSTLFGHTKGAFTGAEKEHAGLFEQANGGTLFLDEVGELKPDIQVKLLRALQQGEITRLGDNKTIQVDVRIIAATHQNLTQLIEQGSFREDLFYRLAVGIIEMPPLRERLDDLPDIVDQLAQQINQSGAKHPEYKGKIISKSGINFILSQPWKGNIRELWSTLNRAFLWSETQQVDENDLMAAMINRQASAQSEEVSLSYSDKVDIVQLTEKYQKKYVEAALKASGNVKKHATEMLGLKDHQTLTNWMKRLGIDNHK</sequence>
<dbReference type="PROSITE" id="PS00676">
    <property type="entry name" value="SIGMA54_INTERACT_2"/>
    <property type="match status" value="1"/>
</dbReference>
<dbReference type="Gene3D" id="3.40.50.300">
    <property type="entry name" value="P-loop containing nucleotide triphosphate hydrolases"/>
    <property type="match status" value="1"/>
</dbReference>
<keyword evidence="5" id="KW-1185">Reference proteome</keyword>
<dbReference type="InterPro" id="IPR027417">
    <property type="entry name" value="P-loop_NTPase"/>
</dbReference>
<dbReference type="RefSeq" id="WP_342675858.1">
    <property type="nucleotide sequence ID" value="NZ_JBCGCU010000002.1"/>
</dbReference>
<dbReference type="InterPro" id="IPR002078">
    <property type="entry name" value="Sigma_54_int"/>
</dbReference>
<proteinExistence type="predicted"/>
<dbReference type="InterPro" id="IPR025943">
    <property type="entry name" value="Sigma_54_int_dom_ATP-bd_2"/>
</dbReference>
<dbReference type="InterPro" id="IPR058031">
    <property type="entry name" value="AAA_lid_NorR"/>
</dbReference>
<dbReference type="Proteomes" id="UP001447008">
    <property type="component" value="Unassembled WGS sequence"/>
</dbReference>
<gene>
    <name evidence="4" type="ORF">WCN91_02185</name>
</gene>
<dbReference type="Gene3D" id="1.10.10.60">
    <property type="entry name" value="Homeodomain-like"/>
    <property type="match status" value="1"/>
</dbReference>
<name>A0ABU9MSL2_9GAMM</name>
<evidence type="ECO:0000259" key="3">
    <source>
        <dbReference type="PROSITE" id="PS50045"/>
    </source>
</evidence>
<evidence type="ECO:0000256" key="2">
    <source>
        <dbReference type="ARBA" id="ARBA00022840"/>
    </source>
</evidence>
<reference evidence="4 5" key="1">
    <citation type="submission" date="2024-03" db="EMBL/GenBank/DDBJ databases">
        <title>Pseudoalteromonas qingdaonensis sp. nov., isolated from the intestines of marine benthic organisms.</title>
        <authorList>
            <person name="Lin X."/>
            <person name="Fang S."/>
            <person name="Hu X."/>
        </authorList>
    </citation>
    <scope>NUCLEOTIDE SEQUENCE [LARGE SCALE GENOMIC DNA]</scope>
    <source>
        <strain evidence="4 5">YIC-827</strain>
    </source>
</reference>
<keyword evidence="1" id="KW-0547">Nucleotide-binding</keyword>
<dbReference type="Gene3D" id="1.10.8.60">
    <property type="match status" value="1"/>
</dbReference>
<comment type="caution">
    <text evidence="4">The sequence shown here is derived from an EMBL/GenBank/DDBJ whole genome shotgun (WGS) entry which is preliminary data.</text>
</comment>
<keyword evidence="2" id="KW-0067">ATP-binding</keyword>
<dbReference type="PROSITE" id="PS50045">
    <property type="entry name" value="SIGMA54_INTERACT_4"/>
    <property type="match status" value="1"/>
</dbReference>
<accession>A0ABU9MSL2</accession>
<dbReference type="SMART" id="SM00382">
    <property type="entry name" value="AAA"/>
    <property type="match status" value="1"/>
</dbReference>
<evidence type="ECO:0000313" key="5">
    <source>
        <dbReference type="Proteomes" id="UP001447008"/>
    </source>
</evidence>
<dbReference type="CDD" id="cd00009">
    <property type="entry name" value="AAA"/>
    <property type="match status" value="1"/>
</dbReference>
<dbReference type="InterPro" id="IPR003593">
    <property type="entry name" value="AAA+_ATPase"/>
</dbReference>
<organism evidence="4 5">
    <name type="scientific">Pseudoalteromonas qingdaonensis</name>
    <dbReference type="NCBI Taxonomy" id="3131913"/>
    <lineage>
        <taxon>Bacteria</taxon>
        <taxon>Pseudomonadati</taxon>
        <taxon>Pseudomonadota</taxon>
        <taxon>Gammaproteobacteria</taxon>
        <taxon>Alteromonadales</taxon>
        <taxon>Pseudoalteromonadaceae</taxon>
        <taxon>Pseudoalteromonas</taxon>
    </lineage>
</organism>
<dbReference type="Gene3D" id="3.40.50.10770">
    <property type="entry name" value="Hypothetical protein VC1899 like domain (Restriction endonuclease-like)"/>
    <property type="match status" value="1"/>
</dbReference>
<evidence type="ECO:0000256" key="1">
    <source>
        <dbReference type="ARBA" id="ARBA00022741"/>
    </source>
</evidence>
<protein>
    <submittedName>
        <fullName evidence="4">Sigma-54 dependent transcriptional regulator</fullName>
    </submittedName>
</protein>
<feature type="domain" description="Sigma-54 factor interaction" evidence="3">
    <location>
        <begin position="190"/>
        <end position="423"/>
    </location>
</feature>
<dbReference type="EMBL" id="JBCGCU010000002">
    <property type="protein sequence ID" value="MEM0514261.1"/>
    <property type="molecule type" value="Genomic_DNA"/>
</dbReference>